<evidence type="ECO:0000313" key="1">
    <source>
        <dbReference type="Proteomes" id="UP000887574"/>
    </source>
</evidence>
<reference evidence="2" key="1">
    <citation type="submission" date="2022-11" db="UniProtKB">
        <authorList>
            <consortium name="WormBaseParasite"/>
        </authorList>
    </citation>
    <scope>IDENTIFICATION</scope>
</reference>
<dbReference type="Proteomes" id="UP000887574">
    <property type="component" value="Unplaced"/>
</dbReference>
<sequence>MKLKIRRPHDSEQIIVKQSYGLREDKSNKPVVLNENVKNIVREDKTLSAMQMLDKIQASQRQTRTTAPLPSAKQLENLKYRNKKVRIVQIYDLRQYVDSKSNLPEDCNKPFVVKFNTRVADETEQFCLVWSTRRHSRMLQMDGTLKLINWDSLCWYAFYVFLPSLCFF</sequence>
<dbReference type="AlphaFoldDB" id="A0A915DJJ6"/>
<organism evidence="1 2">
    <name type="scientific">Ditylenchus dipsaci</name>
    <dbReference type="NCBI Taxonomy" id="166011"/>
    <lineage>
        <taxon>Eukaryota</taxon>
        <taxon>Metazoa</taxon>
        <taxon>Ecdysozoa</taxon>
        <taxon>Nematoda</taxon>
        <taxon>Chromadorea</taxon>
        <taxon>Rhabditida</taxon>
        <taxon>Tylenchina</taxon>
        <taxon>Tylenchomorpha</taxon>
        <taxon>Sphaerularioidea</taxon>
        <taxon>Anguinidae</taxon>
        <taxon>Anguininae</taxon>
        <taxon>Ditylenchus</taxon>
    </lineage>
</organism>
<accession>A0A915DJJ6</accession>
<evidence type="ECO:0000313" key="2">
    <source>
        <dbReference type="WBParaSite" id="jg20717"/>
    </source>
</evidence>
<protein>
    <submittedName>
        <fullName evidence="2">Uncharacterized protein</fullName>
    </submittedName>
</protein>
<name>A0A915DJJ6_9BILA</name>
<keyword evidence="1" id="KW-1185">Reference proteome</keyword>
<dbReference type="WBParaSite" id="jg20717">
    <property type="protein sequence ID" value="jg20717"/>
    <property type="gene ID" value="jg20717"/>
</dbReference>
<proteinExistence type="predicted"/>